<dbReference type="PANTHER" id="PTHR30629:SF2">
    <property type="entry name" value="PROPHAGE INTEGRASE INTS-RELATED"/>
    <property type="match status" value="1"/>
</dbReference>
<reference evidence="6 7" key="1">
    <citation type="submission" date="2020-02" db="EMBL/GenBank/DDBJ databases">
        <title>Tigecycline-resistant Acinetobacter species from pigs and migratory birds.</title>
        <authorList>
            <person name="Chen C."/>
            <person name="Sun J."/>
            <person name="Liao X.-P."/>
            <person name="Liu Y.-H."/>
        </authorList>
    </citation>
    <scope>NUCLEOTIDE SEQUENCE [LARGE SCALE GENOMIC DNA]</scope>
    <source>
        <strain evidence="6 7">YH12207_T</strain>
    </source>
</reference>
<accession>A0A7S6VVK1</accession>
<sequence>MPKDNGYSFGTPREIDALKALEKRYMAKDKLNNGLFIEVKPTGSKVWLYRYTYNGKQERLTIGRYPDISLKDARAKRDETASLVAKGISPKLEQQKNEKYQLTFRHYGEQYINEVVAKDRVTTTIMELYLNNDIYPVIGDLAFNQITIEHIRSIIWKKKDEGKDPTAWQIRSLLSRMFEYAITKGLAEYNLVLAIQAKHVYKAKPRNRHLSIAEIRVFYTTLFEMPKIQESYKLGLLLSLMCAEITGHFHLGDSRQLTCKSPLPFDLVS</sequence>
<dbReference type="InterPro" id="IPR010998">
    <property type="entry name" value="Integrase_recombinase_N"/>
</dbReference>
<evidence type="ECO:0000259" key="4">
    <source>
        <dbReference type="Pfam" id="PF13356"/>
    </source>
</evidence>
<feature type="domain" description="Integrase DNA-binding" evidence="4">
    <location>
        <begin position="13"/>
        <end position="96"/>
    </location>
</feature>
<dbReference type="InterPro" id="IPR050808">
    <property type="entry name" value="Phage_Integrase"/>
</dbReference>
<keyword evidence="7" id="KW-1185">Reference proteome</keyword>
<feature type="domain" description="Phage integrase central" evidence="5">
    <location>
        <begin position="123"/>
        <end position="192"/>
    </location>
</feature>
<dbReference type="PANTHER" id="PTHR30629">
    <property type="entry name" value="PROPHAGE INTEGRASE"/>
    <property type="match status" value="1"/>
</dbReference>
<dbReference type="SUPFAM" id="SSF56349">
    <property type="entry name" value="DNA breaking-rejoining enzymes"/>
    <property type="match status" value="1"/>
</dbReference>
<dbReference type="Gene3D" id="3.30.160.390">
    <property type="entry name" value="Integrase, DNA-binding domain"/>
    <property type="match status" value="1"/>
</dbReference>
<gene>
    <name evidence="6" type="ORF">G0028_07050</name>
</gene>
<keyword evidence="3" id="KW-0238">DNA-binding</keyword>
<evidence type="ECO:0000256" key="3">
    <source>
        <dbReference type="ARBA" id="ARBA00023125"/>
    </source>
</evidence>
<protein>
    <submittedName>
        <fullName evidence="6">DUF4102 domain-containing protein</fullName>
    </submittedName>
</protein>
<evidence type="ECO:0000256" key="1">
    <source>
        <dbReference type="ARBA" id="ARBA00008857"/>
    </source>
</evidence>
<comment type="similarity">
    <text evidence="1">Belongs to the 'phage' integrase family.</text>
</comment>
<proteinExistence type="inferred from homology"/>
<dbReference type="InterPro" id="IPR038488">
    <property type="entry name" value="Integrase_DNA-bd_sf"/>
</dbReference>
<keyword evidence="2" id="KW-0229">DNA integration</keyword>
<name>A0A7S6VVK1_9GAMM</name>
<evidence type="ECO:0000256" key="2">
    <source>
        <dbReference type="ARBA" id="ARBA00022908"/>
    </source>
</evidence>
<dbReference type="EMBL" id="CP048659">
    <property type="protein sequence ID" value="QOW45669.1"/>
    <property type="molecule type" value="Genomic_DNA"/>
</dbReference>
<dbReference type="GO" id="GO:0003677">
    <property type="term" value="F:DNA binding"/>
    <property type="evidence" value="ECO:0007669"/>
    <property type="project" value="UniProtKB-KW"/>
</dbReference>
<dbReference type="Gene3D" id="1.10.150.130">
    <property type="match status" value="1"/>
</dbReference>
<dbReference type="Pfam" id="PF13356">
    <property type="entry name" value="Arm-DNA-bind_3"/>
    <property type="match status" value="1"/>
</dbReference>
<dbReference type="InterPro" id="IPR053876">
    <property type="entry name" value="Phage_int_M"/>
</dbReference>
<dbReference type="AlphaFoldDB" id="A0A7S6VVK1"/>
<dbReference type="Proteomes" id="UP000593966">
    <property type="component" value="Chromosome"/>
</dbReference>
<dbReference type="InterPro" id="IPR011010">
    <property type="entry name" value="DNA_brk_join_enz"/>
</dbReference>
<evidence type="ECO:0000313" key="7">
    <source>
        <dbReference type="Proteomes" id="UP000593966"/>
    </source>
</evidence>
<evidence type="ECO:0000313" key="6">
    <source>
        <dbReference type="EMBL" id="QOW45669.1"/>
    </source>
</evidence>
<dbReference type="Pfam" id="PF22022">
    <property type="entry name" value="Phage_int_M"/>
    <property type="match status" value="1"/>
</dbReference>
<dbReference type="RefSeq" id="WP_180045325.1">
    <property type="nucleotide sequence ID" value="NZ_CP048659.1"/>
</dbReference>
<organism evidence="6 7">
    <name type="scientific">Acinetobacter piscicola</name>
    <dbReference type="NCBI Taxonomy" id="2006115"/>
    <lineage>
        <taxon>Bacteria</taxon>
        <taxon>Pseudomonadati</taxon>
        <taxon>Pseudomonadota</taxon>
        <taxon>Gammaproteobacteria</taxon>
        <taxon>Moraxellales</taxon>
        <taxon>Moraxellaceae</taxon>
        <taxon>Acinetobacter</taxon>
    </lineage>
</organism>
<dbReference type="GO" id="GO:0015074">
    <property type="term" value="P:DNA integration"/>
    <property type="evidence" value="ECO:0007669"/>
    <property type="project" value="UniProtKB-KW"/>
</dbReference>
<evidence type="ECO:0000259" key="5">
    <source>
        <dbReference type="Pfam" id="PF22022"/>
    </source>
</evidence>
<dbReference type="InterPro" id="IPR025166">
    <property type="entry name" value="Integrase_DNA_bind_dom"/>
</dbReference>